<feature type="active site" description="Charge relay system" evidence="10">
    <location>
        <position position="144"/>
    </location>
</feature>
<feature type="active site" description="Charge relay system" evidence="10">
    <location>
        <position position="213"/>
    </location>
</feature>
<comment type="similarity">
    <text evidence="3 9">Belongs to the peptidase S51 family.</text>
</comment>
<dbReference type="InterPro" id="IPR005320">
    <property type="entry name" value="Peptidase_S51"/>
</dbReference>
<dbReference type="GO" id="GO:0006508">
    <property type="term" value="P:proteolysis"/>
    <property type="evidence" value="ECO:0007669"/>
    <property type="project" value="UniProtKB-KW"/>
</dbReference>
<keyword evidence="7 9" id="KW-0378">Hydrolase</keyword>
<dbReference type="AlphaFoldDB" id="K9ULY7"/>
<dbReference type="InterPro" id="IPR011811">
    <property type="entry name" value="Peptidase_S51_cyanophycinase"/>
</dbReference>
<dbReference type="PANTHER" id="PTHR36175:SF1">
    <property type="entry name" value="CYANOPHYCINASE"/>
    <property type="match status" value="1"/>
</dbReference>
<comment type="function">
    <text evidence="2 9">Exopeptidase that catalyzes the hydrolytic cleavage of multi-L-arginyl-poly-L-aspartic acid (cyanophycin; a water-insoluble reserve polymer) into aspartate-arginine dipeptides.</text>
</comment>
<dbReference type="HOGENOM" id="CLU_053928_0_0_3"/>
<accession>K9ULY7</accession>
<sequence length="280" mass="30130">MLKVTPFLDHKSMLISTHYPVMVIGGAEDKVNGCGILTAFFKSAGGKMATIGIIPCASQEPSVVGDRYYQIFKGMGAQQVQILDIRQPKECDQDRWLDILANCTGVFVTGGDQLRLRDLIGGSRFMTSIKERIAQGELVLAGTSAGAAIVGERMIAGGSSGESPNQSLVDLTTGLGIFPELLVDQHFHNRNRMARLISAIAAHPDKLGIGIDEDTCAAFENDGTFEVLGQGTITIVDPGKLTHTNYRAATQSSPLSLHNLTVHVLSPGDRYDYQNRVVLS</sequence>
<dbReference type="PIRSF" id="PIRSF032067">
    <property type="entry name" value="Cyanophycinase"/>
    <property type="match status" value="1"/>
</dbReference>
<proteinExistence type="inferred from homology"/>
<dbReference type="PANTHER" id="PTHR36175">
    <property type="entry name" value="CYANOPHYCINASE"/>
    <property type="match status" value="1"/>
</dbReference>
<dbReference type="STRING" id="1173020.Cha6605_4524"/>
<evidence type="ECO:0000313" key="12">
    <source>
        <dbReference type="Proteomes" id="UP000010366"/>
    </source>
</evidence>
<dbReference type="KEGG" id="cmp:Cha6605_4524"/>
<dbReference type="Proteomes" id="UP000010366">
    <property type="component" value="Chromosome"/>
</dbReference>
<dbReference type="GO" id="GO:0008241">
    <property type="term" value="F:peptidyl-dipeptidase activity"/>
    <property type="evidence" value="ECO:0007669"/>
    <property type="project" value="UniProtKB-EC"/>
</dbReference>
<evidence type="ECO:0000256" key="1">
    <source>
        <dbReference type="ARBA" id="ARBA00001092"/>
    </source>
</evidence>
<evidence type="ECO:0000313" key="11">
    <source>
        <dbReference type="EMBL" id="AFY95451.1"/>
    </source>
</evidence>
<dbReference type="RefSeq" id="WP_015161551.1">
    <property type="nucleotide sequence ID" value="NC_019697.1"/>
</dbReference>
<evidence type="ECO:0000256" key="3">
    <source>
        <dbReference type="ARBA" id="ARBA00006534"/>
    </source>
</evidence>
<feature type="active site" description="Charge relay system" evidence="10">
    <location>
        <position position="186"/>
    </location>
</feature>
<dbReference type="Gene3D" id="3.40.50.880">
    <property type="match status" value="1"/>
</dbReference>
<dbReference type="PATRIC" id="fig|1173020.3.peg.5174"/>
<dbReference type="EMBL" id="CP003600">
    <property type="protein sequence ID" value="AFY95451.1"/>
    <property type="molecule type" value="Genomic_DNA"/>
</dbReference>
<dbReference type="SUPFAM" id="SSF52317">
    <property type="entry name" value="Class I glutamine amidotransferase-like"/>
    <property type="match status" value="1"/>
</dbReference>
<protein>
    <recommendedName>
        <fullName evidence="5 9">Cyanophycinase</fullName>
        <ecNumber evidence="4 9">3.4.15.6</ecNumber>
    </recommendedName>
</protein>
<evidence type="ECO:0000256" key="10">
    <source>
        <dbReference type="PIRSR" id="PIRSR032067-1"/>
    </source>
</evidence>
<evidence type="ECO:0000256" key="9">
    <source>
        <dbReference type="PIRNR" id="PIRNR032067"/>
    </source>
</evidence>
<evidence type="ECO:0000256" key="8">
    <source>
        <dbReference type="ARBA" id="ARBA00022825"/>
    </source>
</evidence>
<dbReference type="eggNOG" id="COG4242">
    <property type="taxonomic scope" value="Bacteria"/>
</dbReference>
<evidence type="ECO:0000256" key="6">
    <source>
        <dbReference type="ARBA" id="ARBA00022670"/>
    </source>
</evidence>
<keyword evidence="6 9" id="KW-0645">Protease</keyword>
<dbReference type="EC" id="3.4.15.6" evidence="4 9"/>
<evidence type="ECO:0000256" key="7">
    <source>
        <dbReference type="ARBA" id="ARBA00022801"/>
    </source>
</evidence>
<keyword evidence="12" id="KW-1185">Reference proteome</keyword>
<dbReference type="CDD" id="cd03145">
    <property type="entry name" value="GAT1_cyanophycinase"/>
    <property type="match status" value="1"/>
</dbReference>
<evidence type="ECO:0000256" key="5">
    <source>
        <dbReference type="ARBA" id="ARBA00015719"/>
    </source>
</evidence>
<dbReference type="InterPro" id="IPR029062">
    <property type="entry name" value="Class_I_gatase-like"/>
</dbReference>
<gene>
    <name evidence="11" type="ORF">Cha6605_4524</name>
</gene>
<comment type="catalytic activity">
    <reaction evidence="1 9">
        <text>[L-4-(L-arginin-2-N-yl)aspartate](n) + H2O = [L-4-(L-arginin-2-N-yl)aspartate](n-1) + L-4-(L-arginin-2-N-yl)aspartate</text>
        <dbReference type="Rhea" id="RHEA:12845"/>
        <dbReference type="Rhea" id="RHEA-COMP:13728"/>
        <dbReference type="Rhea" id="RHEA-COMP:13734"/>
        <dbReference type="ChEBI" id="CHEBI:15377"/>
        <dbReference type="ChEBI" id="CHEBI:137986"/>
        <dbReference type="ChEBI" id="CHEBI:137991"/>
        <dbReference type="EC" id="3.4.15.6"/>
    </reaction>
</comment>
<keyword evidence="8 9" id="KW-0720">Serine protease</keyword>
<reference evidence="11 12" key="1">
    <citation type="submission" date="2012-05" db="EMBL/GenBank/DDBJ databases">
        <title>Finished chromosome of genome of Chamaesiphon sp. PCC 6605.</title>
        <authorList>
            <consortium name="US DOE Joint Genome Institute"/>
            <person name="Gugger M."/>
            <person name="Coursin T."/>
            <person name="Rippka R."/>
            <person name="Tandeau De Marsac N."/>
            <person name="Huntemann M."/>
            <person name="Wei C.-L."/>
            <person name="Han J."/>
            <person name="Detter J.C."/>
            <person name="Han C."/>
            <person name="Tapia R."/>
            <person name="Chen A."/>
            <person name="Kyrpides N."/>
            <person name="Mavromatis K."/>
            <person name="Markowitz V."/>
            <person name="Szeto E."/>
            <person name="Ivanova N."/>
            <person name="Pagani I."/>
            <person name="Pati A."/>
            <person name="Goodwin L."/>
            <person name="Nordberg H.P."/>
            <person name="Cantor M.N."/>
            <person name="Hua S.X."/>
            <person name="Woyke T."/>
            <person name="Kerfeld C.A."/>
        </authorList>
    </citation>
    <scope>NUCLEOTIDE SEQUENCE [LARGE SCALE GENOMIC DNA]</scope>
    <source>
        <strain evidence="12">ATCC 27169 / PCC 6605</strain>
    </source>
</reference>
<evidence type="ECO:0000256" key="4">
    <source>
        <dbReference type="ARBA" id="ARBA00013115"/>
    </source>
</evidence>
<dbReference type="NCBIfam" id="TIGR02069">
    <property type="entry name" value="cyanophycinase"/>
    <property type="match status" value="1"/>
</dbReference>
<dbReference type="OrthoDB" id="9799980at2"/>
<organism evidence="11 12">
    <name type="scientific">Chamaesiphon minutus (strain ATCC 27169 / PCC 6605)</name>
    <dbReference type="NCBI Taxonomy" id="1173020"/>
    <lineage>
        <taxon>Bacteria</taxon>
        <taxon>Bacillati</taxon>
        <taxon>Cyanobacteriota</taxon>
        <taxon>Cyanophyceae</taxon>
        <taxon>Gomontiellales</taxon>
        <taxon>Chamaesiphonaceae</taxon>
        <taxon>Chamaesiphon</taxon>
    </lineage>
</organism>
<evidence type="ECO:0000256" key="2">
    <source>
        <dbReference type="ARBA" id="ARBA00002039"/>
    </source>
</evidence>
<dbReference type="Pfam" id="PF03575">
    <property type="entry name" value="Peptidase_S51"/>
    <property type="match status" value="1"/>
</dbReference>
<name>K9ULY7_CHAP6</name>
<dbReference type="GO" id="GO:0008236">
    <property type="term" value="F:serine-type peptidase activity"/>
    <property type="evidence" value="ECO:0007669"/>
    <property type="project" value="UniProtKB-KW"/>
</dbReference>